<keyword evidence="2" id="KW-1185">Reference proteome</keyword>
<name>A0AAV4MPH9_CAEEX</name>
<gene>
    <name evidence="1" type="ORF">CEXT_705661</name>
</gene>
<evidence type="ECO:0000313" key="2">
    <source>
        <dbReference type="Proteomes" id="UP001054945"/>
    </source>
</evidence>
<dbReference type="EMBL" id="BPLR01002493">
    <property type="protein sequence ID" value="GIX74290.1"/>
    <property type="molecule type" value="Genomic_DNA"/>
</dbReference>
<sequence length="142" mass="16089">MEDIPLQEFFHPPPPSLRGCLRHTISLAIPFPGPFRPPSHILSSSIPQGLIQRREWGITSPLANALSAFCKYQILQECLLRSFLSFLFFPLPFCSFHFLQPPTATTFLYFPFISFSKLRFVGTPPNETFSTPRPNDLLGTCS</sequence>
<protein>
    <submittedName>
        <fullName evidence="1">Uncharacterized protein</fullName>
    </submittedName>
</protein>
<organism evidence="1 2">
    <name type="scientific">Caerostris extrusa</name>
    <name type="common">Bark spider</name>
    <name type="synonym">Caerostris bankana</name>
    <dbReference type="NCBI Taxonomy" id="172846"/>
    <lineage>
        <taxon>Eukaryota</taxon>
        <taxon>Metazoa</taxon>
        <taxon>Ecdysozoa</taxon>
        <taxon>Arthropoda</taxon>
        <taxon>Chelicerata</taxon>
        <taxon>Arachnida</taxon>
        <taxon>Araneae</taxon>
        <taxon>Araneomorphae</taxon>
        <taxon>Entelegynae</taxon>
        <taxon>Araneoidea</taxon>
        <taxon>Araneidae</taxon>
        <taxon>Caerostris</taxon>
    </lineage>
</organism>
<accession>A0AAV4MPH9</accession>
<reference evidence="1 2" key="1">
    <citation type="submission" date="2021-06" db="EMBL/GenBank/DDBJ databases">
        <title>Caerostris extrusa draft genome.</title>
        <authorList>
            <person name="Kono N."/>
            <person name="Arakawa K."/>
        </authorList>
    </citation>
    <scope>NUCLEOTIDE SEQUENCE [LARGE SCALE GENOMIC DNA]</scope>
</reference>
<dbReference type="AlphaFoldDB" id="A0AAV4MPH9"/>
<proteinExistence type="predicted"/>
<evidence type="ECO:0000313" key="1">
    <source>
        <dbReference type="EMBL" id="GIX74290.1"/>
    </source>
</evidence>
<dbReference type="Proteomes" id="UP001054945">
    <property type="component" value="Unassembled WGS sequence"/>
</dbReference>
<comment type="caution">
    <text evidence="1">The sequence shown here is derived from an EMBL/GenBank/DDBJ whole genome shotgun (WGS) entry which is preliminary data.</text>
</comment>